<feature type="chain" id="PRO_5020339878" description="C2H2-type domain-containing protein" evidence="1">
    <location>
        <begin position="25"/>
        <end position="142"/>
    </location>
</feature>
<protein>
    <recommendedName>
        <fullName evidence="3">C2H2-type domain-containing protein</fullName>
    </recommendedName>
</protein>
<dbReference type="AlphaFoldDB" id="A0A4Q9MP99"/>
<dbReference type="EMBL" id="ML143412">
    <property type="protein sequence ID" value="TBU29509.1"/>
    <property type="molecule type" value="Genomic_DNA"/>
</dbReference>
<name>A0A4Q9MP99_9APHY</name>
<feature type="signal peptide" evidence="1">
    <location>
        <begin position="1"/>
        <end position="24"/>
    </location>
</feature>
<sequence length="142" mass="16224">MPLPPCPSSCIFLFSLTLRHYGLAHFALTCTYIHSSHSSLHPHVMSPLFTADHHHPCACTRSHNRVRHLSALDAQTPPPPITMTTCSCFFLPPHLALCWYIRRLVMSRVHTYGPTHVSTPLRLFCTSCFQSRLHLYVHRRSP</sequence>
<keyword evidence="1" id="KW-0732">Signal</keyword>
<proteinExistence type="predicted"/>
<organism evidence="2">
    <name type="scientific">Dichomitus squalens</name>
    <dbReference type="NCBI Taxonomy" id="114155"/>
    <lineage>
        <taxon>Eukaryota</taxon>
        <taxon>Fungi</taxon>
        <taxon>Dikarya</taxon>
        <taxon>Basidiomycota</taxon>
        <taxon>Agaricomycotina</taxon>
        <taxon>Agaricomycetes</taxon>
        <taxon>Polyporales</taxon>
        <taxon>Polyporaceae</taxon>
        <taxon>Dichomitus</taxon>
    </lineage>
</organism>
<evidence type="ECO:0008006" key="3">
    <source>
        <dbReference type="Google" id="ProtNLM"/>
    </source>
</evidence>
<dbReference type="Proteomes" id="UP000292957">
    <property type="component" value="Unassembled WGS sequence"/>
</dbReference>
<evidence type="ECO:0000256" key="1">
    <source>
        <dbReference type="SAM" id="SignalP"/>
    </source>
</evidence>
<accession>A0A4Q9MP99</accession>
<reference evidence="2" key="1">
    <citation type="submission" date="2019-01" db="EMBL/GenBank/DDBJ databases">
        <title>Draft genome sequences of three monokaryotic isolates of the white-rot basidiomycete fungus Dichomitus squalens.</title>
        <authorList>
            <consortium name="DOE Joint Genome Institute"/>
            <person name="Lopez S.C."/>
            <person name="Andreopoulos B."/>
            <person name="Pangilinan J."/>
            <person name="Lipzen A."/>
            <person name="Riley R."/>
            <person name="Ahrendt S."/>
            <person name="Ng V."/>
            <person name="Barry K."/>
            <person name="Daum C."/>
            <person name="Grigoriev I.V."/>
            <person name="Hilden K.S."/>
            <person name="Makela M.R."/>
            <person name="de Vries R.P."/>
        </authorList>
    </citation>
    <scope>NUCLEOTIDE SEQUENCE [LARGE SCALE GENOMIC DNA]</scope>
    <source>
        <strain evidence="2">OM18370.1</strain>
    </source>
</reference>
<gene>
    <name evidence="2" type="ORF">BD311DRAFT_263573</name>
</gene>
<evidence type="ECO:0000313" key="2">
    <source>
        <dbReference type="EMBL" id="TBU29509.1"/>
    </source>
</evidence>